<reference evidence="6" key="1">
    <citation type="submission" date="2021-03" db="EMBL/GenBank/DDBJ databases">
        <title>Alkalibacter marinus sp. nov., isolated from tidal flat sediment.</title>
        <authorList>
            <person name="Namirimu T."/>
            <person name="Yang J.-A."/>
            <person name="Yang S.-H."/>
            <person name="Kim Y.-J."/>
            <person name="Kwon K.K."/>
        </authorList>
    </citation>
    <scope>NUCLEOTIDE SEQUENCE</scope>
    <source>
        <strain evidence="6">ES005</strain>
    </source>
</reference>
<gene>
    <name evidence="6" type="ORF">J0B03_10045</name>
</gene>
<dbReference type="InterPro" id="IPR011055">
    <property type="entry name" value="Dup_hybrid_motif"/>
</dbReference>
<name>A0A974XG65_9FIRM</name>
<dbReference type="KEGG" id="alka:J0B03_10045"/>
<dbReference type="Gene3D" id="2.70.70.10">
    <property type="entry name" value="Glucose Permease (Domain IIA)"/>
    <property type="match status" value="1"/>
</dbReference>
<keyword evidence="2" id="KW-0175">Coiled coil</keyword>
<feature type="domain" description="Peptidoglycan hydrolase PcsB coiled-coil" evidence="5">
    <location>
        <begin position="99"/>
        <end position="171"/>
    </location>
</feature>
<dbReference type="AlphaFoldDB" id="A0A974XG65"/>
<feature type="coiled-coil region" evidence="2">
    <location>
        <begin position="28"/>
        <end position="104"/>
    </location>
</feature>
<feature type="chain" id="PRO_5038941531" evidence="3">
    <location>
        <begin position="25"/>
        <end position="383"/>
    </location>
</feature>
<organism evidence="6 7">
    <name type="scientific">Alkalibacter rhizosphaerae</name>
    <dbReference type="NCBI Taxonomy" id="2815577"/>
    <lineage>
        <taxon>Bacteria</taxon>
        <taxon>Bacillati</taxon>
        <taxon>Bacillota</taxon>
        <taxon>Clostridia</taxon>
        <taxon>Eubacteriales</taxon>
        <taxon>Eubacteriaceae</taxon>
        <taxon>Alkalibacter</taxon>
    </lineage>
</organism>
<dbReference type="Gene3D" id="6.10.250.3150">
    <property type="match status" value="1"/>
</dbReference>
<evidence type="ECO:0000256" key="2">
    <source>
        <dbReference type="SAM" id="Coils"/>
    </source>
</evidence>
<evidence type="ECO:0000256" key="3">
    <source>
        <dbReference type="SAM" id="SignalP"/>
    </source>
</evidence>
<accession>A0A974XG65</accession>
<dbReference type="SUPFAM" id="SSF51261">
    <property type="entry name" value="Duplicated hybrid motif"/>
    <property type="match status" value="1"/>
</dbReference>
<protein>
    <submittedName>
        <fullName evidence="6">DUF3450 family protein</fullName>
    </submittedName>
</protein>
<dbReference type="Pfam" id="PF24568">
    <property type="entry name" value="CC_PcsB"/>
    <property type="match status" value="1"/>
</dbReference>
<evidence type="ECO:0000259" key="5">
    <source>
        <dbReference type="Pfam" id="PF24568"/>
    </source>
</evidence>
<feature type="coiled-coil region" evidence="2">
    <location>
        <begin position="154"/>
        <end position="234"/>
    </location>
</feature>
<dbReference type="PANTHER" id="PTHR21666">
    <property type="entry name" value="PEPTIDASE-RELATED"/>
    <property type="match status" value="1"/>
</dbReference>
<feature type="domain" description="M23ase beta-sheet core" evidence="4">
    <location>
        <begin position="276"/>
        <end position="377"/>
    </location>
</feature>
<dbReference type="GO" id="GO:0004222">
    <property type="term" value="F:metalloendopeptidase activity"/>
    <property type="evidence" value="ECO:0007669"/>
    <property type="project" value="TreeGrafter"/>
</dbReference>
<dbReference type="Pfam" id="PF01551">
    <property type="entry name" value="Peptidase_M23"/>
    <property type="match status" value="1"/>
</dbReference>
<dbReference type="Proteomes" id="UP000663499">
    <property type="component" value="Chromosome"/>
</dbReference>
<dbReference type="EMBL" id="CP071444">
    <property type="protein sequence ID" value="QSX08130.1"/>
    <property type="molecule type" value="Genomic_DNA"/>
</dbReference>
<evidence type="ECO:0000259" key="4">
    <source>
        <dbReference type="Pfam" id="PF01551"/>
    </source>
</evidence>
<dbReference type="PANTHER" id="PTHR21666:SF270">
    <property type="entry name" value="MUREIN HYDROLASE ACTIVATOR ENVC"/>
    <property type="match status" value="1"/>
</dbReference>
<dbReference type="InterPro" id="IPR050570">
    <property type="entry name" value="Cell_wall_metabolism_enzyme"/>
</dbReference>
<proteinExistence type="predicted"/>
<evidence type="ECO:0000313" key="7">
    <source>
        <dbReference type="Proteomes" id="UP000663499"/>
    </source>
</evidence>
<evidence type="ECO:0000256" key="1">
    <source>
        <dbReference type="ARBA" id="ARBA00022729"/>
    </source>
</evidence>
<dbReference type="InterPro" id="IPR057309">
    <property type="entry name" value="PcsB_CC"/>
</dbReference>
<evidence type="ECO:0000313" key="6">
    <source>
        <dbReference type="EMBL" id="QSX08130.1"/>
    </source>
</evidence>
<feature type="signal peptide" evidence="3">
    <location>
        <begin position="1"/>
        <end position="24"/>
    </location>
</feature>
<keyword evidence="7" id="KW-1185">Reference proteome</keyword>
<keyword evidence="1 3" id="KW-0732">Signal</keyword>
<sequence>MKKRKFGLALVIFLVLSMLLTGVAAQSVDDLKENLDAIEEKKDDMQKEIDMTKATMQEVMDEVRRLNDEISKIEETIAELQVEVDDMEARLVIIRQELKEAEQQRVDYKGVLDERIRVMYMFGDASYLEVLFSAESFGDFVSKIDMIRTIMEYDKEVLLELEEIEAQIEAKKAEVESERNKIIAKQNEARRQKTRMDSVVVSRERTLDSLRQNQRLLEEEKRALEQESQKIKTEIMSKQTINEKINGIYLWPVPGASTISSPFGWRIHPIFGNTRYHSGIDIPTGRRTGFNAIAVGYGEVIESRYSSSYGNLITLDLGLDDNGNRVSAVYAHMARRYVSVGQKVTPGTPIGEVGTTGWSTGIHLHFEIRINGNPVNPLSYVSP</sequence>
<dbReference type="RefSeq" id="WP_207299472.1">
    <property type="nucleotide sequence ID" value="NZ_CP071444.1"/>
</dbReference>
<dbReference type="CDD" id="cd12797">
    <property type="entry name" value="M23_peptidase"/>
    <property type="match status" value="1"/>
</dbReference>
<dbReference type="InterPro" id="IPR016047">
    <property type="entry name" value="M23ase_b-sheet_dom"/>
</dbReference>